<dbReference type="SUPFAM" id="SSF53822">
    <property type="entry name" value="Periplasmic binding protein-like I"/>
    <property type="match status" value="1"/>
</dbReference>
<feature type="domain" description="HTH lacI-type" evidence="4">
    <location>
        <begin position="3"/>
        <end position="61"/>
    </location>
</feature>
<organism evidence="5 6">
    <name type="scientific">Lachnobacterium bovis DSM 14045</name>
    <dbReference type="NCBI Taxonomy" id="1122142"/>
    <lineage>
        <taxon>Bacteria</taxon>
        <taxon>Bacillati</taxon>
        <taxon>Bacillota</taxon>
        <taxon>Clostridia</taxon>
        <taxon>Lachnospirales</taxon>
        <taxon>Lachnospiraceae</taxon>
        <taxon>Lachnobacterium</taxon>
    </lineage>
</organism>
<dbReference type="CDD" id="cd01392">
    <property type="entry name" value="HTH_LacI"/>
    <property type="match status" value="1"/>
</dbReference>
<dbReference type="CDD" id="cd06294">
    <property type="entry name" value="PBP1_MalR-like"/>
    <property type="match status" value="1"/>
</dbReference>
<dbReference type="RefSeq" id="WP_074715080.1">
    <property type="nucleotide sequence ID" value="NZ_FNPG01000004.1"/>
</dbReference>
<evidence type="ECO:0000259" key="4">
    <source>
        <dbReference type="PROSITE" id="PS50932"/>
    </source>
</evidence>
<evidence type="ECO:0000313" key="6">
    <source>
        <dbReference type="Proteomes" id="UP000183918"/>
    </source>
</evidence>
<dbReference type="GO" id="GO:0000976">
    <property type="term" value="F:transcription cis-regulatory region binding"/>
    <property type="evidence" value="ECO:0007669"/>
    <property type="project" value="TreeGrafter"/>
</dbReference>
<dbReference type="InterPro" id="IPR028082">
    <property type="entry name" value="Peripla_BP_I"/>
</dbReference>
<dbReference type="SUPFAM" id="SSF47413">
    <property type="entry name" value="lambda repressor-like DNA-binding domains"/>
    <property type="match status" value="1"/>
</dbReference>
<dbReference type="Gene3D" id="3.40.50.2300">
    <property type="match status" value="2"/>
</dbReference>
<evidence type="ECO:0000256" key="1">
    <source>
        <dbReference type="ARBA" id="ARBA00023015"/>
    </source>
</evidence>
<evidence type="ECO:0000256" key="2">
    <source>
        <dbReference type="ARBA" id="ARBA00023125"/>
    </source>
</evidence>
<keyword evidence="2" id="KW-0238">DNA-binding</keyword>
<reference evidence="5 6" key="1">
    <citation type="submission" date="2016-10" db="EMBL/GenBank/DDBJ databases">
        <authorList>
            <person name="de Groot N.N."/>
        </authorList>
    </citation>
    <scope>NUCLEOTIDE SEQUENCE [LARGE SCALE GENOMIC DNA]</scope>
    <source>
        <strain evidence="5 6">DSM 14045</strain>
    </source>
</reference>
<evidence type="ECO:0000256" key="3">
    <source>
        <dbReference type="ARBA" id="ARBA00023163"/>
    </source>
</evidence>
<dbReference type="OrthoDB" id="9788209at2"/>
<gene>
    <name evidence="5" type="ORF">SAMN02910414_00145</name>
</gene>
<keyword evidence="3" id="KW-0804">Transcription</keyword>
<dbReference type="PANTHER" id="PTHR30146:SF109">
    <property type="entry name" value="HTH-TYPE TRANSCRIPTIONAL REGULATOR GALS"/>
    <property type="match status" value="1"/>
</dbReference>
<keyword evidence="1" id="KW-0805">Transcription regulation</keyword>
<dbReference type="GO" id="GO:0003700">
    <property type="term" value="F:DNA-binding transcription factor activity"/>
    <property type="evidence" value="ECO:0007669"/>
    <property type="project" value="TreeGrafter"/>
</dbReference>
<dbReference type="InterPro" id="IPR000843">
    <property type="entry name" value="HTH_LacI"/>
</dbReference>
<dbReference type="AlphaFoldDB" id="A0A1H3F4X1"/>
<protein>
    <submittedName>
        <fullName evidence="5">Transcriptional regulator, LacI family</fullName>
    </submittedName>
</protein>
<dbReference type="PROSITE" id="PS00356">
    <property type="entry name" value="HTH_LACI_1"/>
    <property type="match status" value="1"/>
</dbReference>
<dbReference type="Proteomes" id="UP000183918">
    <property type="component" value="Unassembled WGS sequence"/>
</dbReference>
<keyword evidence="6" id="KW-1185">Reference proteome</keyword>
<name>A0A1H3F4X1_9FIRM</name>
<evidence type="ECO:0000313" key="5">
    <source>
        <dbReference type="EMBL" id="SDX86032.1"/>
    </source>
</evidence>
<dbReference type="Pfam" id="PF00356">
    <property type="entry name" value="LacI"/>
    <property type="match status" value="1"/>
</dbReference>
<dbReference type="Pfam" id="PF13377">
    <property type="entry name" value="Peripla_BP_3"/>
    <property type="match status" value="1"/>
</dbReference>
<dbReference type="InterPro" id="IPR046335">
    <property type="entry name" value="LacI/GalR-like_sensor"/>
</dbReference>
<dbReference type="PANTHER" id="PTHR30146">
    <property type="entry name" value="LACI-RELATED TRANSCRIPTIONAL REPRESSOR"/>
    <property type="match status" value="1"/>
</dbReference>
<dbReference type="Gene3D" id="1.10.260.40">
    <property type="entry name" value="lambda repressor-like DNA-binding domains"/>
    <property type="match status" value="1"/>
</dbReference>
<dbReference type="SMART" id="SM00354">
    <property type="entry name" value="HTH_LACI"/>
    <property type="match status" value="1"/>
</dbReference>
<proteinExistence type="predicted"/>
<dbReference type="InterPro" id="IPR010982">
    <property type="entry name" value="Lambda_DNA-bd_dom_sf"/>
</dbReference>
<dbReference type="STRING" id="1122142.SAMN02910414_00145"/>
<accession>A0A1H3F4X1</accession>
<dbReference type="EMBL" id="FNPG01000004">
    <property type="protein sequence ID" value="SDX86032.1"/>
    <property type="molecule type" value="Genomic_DNA"/>
</dbReference>
<dbReference type="PROSITE" id="PS50932">
    <property type="entry name" value="HTH_LACI_2"/>
    <property type="match status" value="1"/>
</dbReference>
<sequence>MNVTITDVAKLAGVSPSTVSRVIADNPAISIKTKNKVRNAIEQLGYGGKNFKNKKRSFLKTIGIIINSEIELNDTNTFIINAILGINNYCSKKGYSTIIISYPEADDIITEIRRLRSYDALDGIIFPYSISQNKIIKYLKNHDMPFTMIGKPENDDDSIFYIDNDNIMAARQGTNYLINLGHTKIAYIGAGNNLMYSNDRKSGYFLSLAEHGIDINPNYIINYDLSDQFINDKIQKLLNGSNPPTALIACNDTYAMLMKKAALACGLSVPNDLSIVSFNNSPLAVFSSPPLTSIDINSKQLGIEAASQLISHIENPLQKNSKIIVPHQLIERSSCKHL</sequence>